<dbReference type="Proteomes" id="UP000199516">
    <property type="component" value="Unassembled WGS sequence"/>
</dbReference>
<evidence type="ECO:0000256" key="2">
    <source>
        <dbReference type="ARBA" id="ARBA00022801"/>
    </source>
</evidence>
<dbReference type="GO" id="GO:0045004">
    <property type="term" value="P:DNA replication proofreading"/>
    <property type="evidence" value="ECO:0007669"/>
    <property type="project" value="TreeGrafter"/>
</dbReference>
<sequence>MMFWKKRVLPYQLNIHPPLNTPLREISFTVFDTETTGFAVGRKDRLIEIGAVQVEELTLTDKTFRTYVNPERNIPREITELTGIHAEDVERAPTALEAIKDFFRFVEKQKSTVWAGHYVAFDLLVLKKELQRYKYAFDVPSQIDTLDMIGYLNPTWDMKDLSYYAREFGANMFERHSALGDARTTASLLIELIHILEHRGKRTLGDLLDILRKENGMKTMM</sequence>
<reference evidence="5 6" key="1">
    <citation type="submission" date="2016-10" db="EMBL/GenBank/DDBJ databases">
        <authorList>
            <person name="de Groot N.N."/>
        </authorList>
    </citation>
    <scope>NUCLEOTIDE SEQUENCE [LARGE SCALE GENOMIC DNA]</scope>
    <source>
        <strain evidence="5 6">DSM 23995</strain>
    </source>
</reference>
<keyword evidence="6" id="KW-1185">Reference proteome</keyword>
<evidence type="ECO:0000313" key="5">
    <source>
        <dbReference type="EMBL" id="SFE60958.1"/>
    </source>
</evidence>
<dbReference type="InterPro" id="IPR006054">
    <property type="entry name" value="DnaQ"/>
</dbReference>
<evidence type="ECO:0000313" key="6">
    <source>
        <dbReference type="Proteomes" id="UP000199516"/>
    </source>
</evidence>
<protein>
    <submittedName>
        <fullName evidence="5">DNA polymerase-3 subunit epsilon</fullName>
    </submittedName>
</protein>
<dbReference type="SUPFAM" id="SSF53098">
    <property type="entry name" value="Ribonuclease H-like"/>
    <property type="match status" value="1"/>
</dbReference>
<dbReference type="PANTHER" id="PTHR30231">
    <property type="entry name" value="DNA POLYMERASE III SUBUNIT EPSILON"/>
    <property type="match status" value="1"/>
</dbReference>
<dbReference type="CDD" id="cd06127">
    <property type="entry name" value="DEDDh"/>
    <property type="match status" value="1"/>
</dbReference>
<dbReference type="Gene3D" id="3.30.420.10">
    <property type="entry name" value="Ribonuclease H-like superfamily/Ribonuclease H"/>
    <property type="match status" value="1"/>
</dbReference>
<dbReference type="SMART" id="SM00479">
    <property type="entry name" value="EXOIII"/>
    <property type="match status" value="1"/>
</dbReference>
<dbReference type="GO" id="GO:0005829">
    <property type="term" value="C:cytosol"/>
    <property type="evidence" value="ECO:0007669"/>
    <property type="project" value="TreeGrafter"/>
</dbReference>
<organism evidence="5 6">
    <name type="scientific">Alteribacillus iranensis</name>
    <dbReference type="NCBI Taxonomy" id="930128"/>
    <lineage>
        <taxon>Bacteria</taxon>
        <taxon>Bacillati</taxon>
        <taxon>Bacillota</taxon>
        <taxon>Bacilli</taxon>
        <taxon>Bacillales</taxon>
        <taxon>Bacillaceae</taxon>
        <taxon>Alteribacillus</taxon>
    </lineage>
</organism>
<dbReference type="GO" id="GO:0008408">
    <property type="term" value="F:3'-5' exonuclease activity"/>
    <property type="evidence" value="ECO:0007669"/>
    <property type="project" value="TreeGrafter"/>
</dbReference>
<evidence type="ECO:0000256" key="3">
    <source>
        <dbReference type="ARBA" id="ARBA00022839"/>
    </source>
</evidence>
<proteinExistence type="predicted"/>
<dbReference type="AlphaFoldDB" id="A0A1I2BYJ3"/>
<dbReference type="PANTHER" id="PTHR30231:SF41">
    <property type="entry name" value="DNA POLYMERASE III SUBUNIT EPSILON"/>
    <property type="match status" value="1"/>
</dbReference>
<dbReference type="Pfam" id="PF00929">
    <property type="entry name" value="RNase_T"/>
    <property type="match status" value="1"/>
</dbReference>
<dbReference type="GO" id="GO:0003887">
    <property type="term" value="F:DNA-directed DNA polymerase activity"/>
    <property type="evidence" value="ECO:0007669"/>
    <property type="project" value="InterPro"/>
</dbReference>
<name>A0A1I2BYJ3_9BACI</name>
<dbReference type="InterPro" id="IPR013520">
    <property type="entry name" value="Ribonucl_H"/>
</dbReference>
<dbReference type="InterPro" id="IPR036397">
    <property type="entry name" value="RNaseH_sf"/>
</dbReference>
<dbReference type="GO" id="GO:0003677">
    <property type="term" value="F:DNA binding"/>
    <property type="evidence" value="ECO:0007669"/>
    <property type="project" value="InterPro"/>
</dbReference>
<dbReference type="InterPro" id="IPR012337">
    <property type="entry name" value="RNaseH-like_sf"/>
</dbReference>
<dbReference type="EMBL" id="FONT01000002">
    <property type="protein sequence ID" value="SFE60958.1"/>
    <property type="molecule type" value="Genomic_DNA"/>
</dbReference>
<accession>A0A1I2BYJ3</accession>
<keyword evidence="2" id="KW-0378">Hydrolase</keyword>
<evidence type="ECO:0000259" key="4">
    <source>
        <dbReference type="SMART" id="SM00479"/>
    </source>
</evidence>
<evidence type="ECO:0000256" key="1">
    <source>
        <dbReference type="ARBA" id="ARBA00022722"/>
    </source>
</evidence>
<keyword evidence="1" id="KW-0540">Nuclease</keyword>
<dbReference type="STRING" id="930128.SAMN05192532_102572"/>
<dbReference type="NCBIfam" id="TIGR00573">
    <property type="entry name" value="dnaq"/>
    <property type="match status" value="1"/>
</dbReference>
<dbReference type="OrthoDB" id="9776650at2"/>
<keyword evidence="3" id="KW-0269">Exonuclease</keyword>
<gene>
    <name evidence="5" type="ORF">SAMN05192532_102572</name>
</gene>
<feature type="domain" description="Exonuclease" evidence="4">
    <location>
        <begin position="27"/>
        <end position="198"/>
    </location>
</feature>
<dbReference type="FunFam" id="3.30.420.10:FF:000045">
    <property type="entry name" value="3'-5' exonuclease DinG"/>
    <property type="match status" value="1"/>
</dbReference>